<dbReference type="AlphaFoldDB" id="A0A1M8A7D3"/>
<dbReference type="VEuPathDB" id="FungiDB:MSYG_2728"/>
<dbReference type="GO" id="GO:0043161">
    <property type="term" value="P:proteasome-mediated ubiquitin-dependent protein catabolic process"/>
    <property type="evidence" value="ECO:0007669"/>
    <property type="project" value="TreeGrafter"/>
</dbReference>
<dbReference type="Proteomes" id="UP000186303">
    <property type="component" value="Chromosome 4"/>
</dbReference>
<organism evidence="5 6">
    <name type="scientific">Malassezia sympodialis (strain ATCC 42132)</name>
    <name type="common">Atopic eczema-associated yeast</name>
    <dbReference type="NCBI Taxonomy" id="1230383"/>
    <lineage>
        <taxon>Eukaryota</taxon>
        <taxon>Fungi</taxon>
        <taxon>Dikarya</taxon>
        <taxon>Basidiomycota</taxon>
        <taxon>Ustilaginomycotina</taxon>
        <taxon>Malasseziomycetes</taxon>
        <taxon>Malasseziales</taxon>
        <taxon>Malasseziaceae</taxon>
        <taxon>Malassezia</taxon>
    </lineage>
</organism>
<dbReference type="GO" id="GO:0034657">
    <property type="term" value="C:GID complex"/>
    <property type="evidence" value="ECO:0007669"/>
    <property type="project" value="TreeGrafter"/>
</dbReference>
<evidence type="ECO:0000313" key="5">
    <source>
        <dbReference type="EMBL" id="SHO78385.1"/>
    </source>
</evidence>
<dbReference type="PROSITE" id="PS50896">
    <property type="entry name" value="LISH"/>
    <property type="match status" value="1"/>
</dbReference>
<dbReference type="PROSITE" id="PS50082">
    <property type="entry name" value="WD_REPEATS_2"/>
    <property type="match status" value="1"/>
</dbReference>
<dbReference type="Gene3D" id="2.130.10.10">
    <property type="entry name" value="YVTN repeat-like/Quinoprotein amine dehydrogenase"/>
    <property type="match status" value="2"/>
</dbReference>
<dbReference type="Pfam" id="PF00400">
    <property type="entry name" value="WD40"/>
    <property type="match status" value="3"/>
</dbReference>
<sequence>MPLSQQGAMSDGGSLFAKDELVRIMMQALAKMGMERTLHTLKEESNISMEKDSMVHLRTAVLQGDWNEAVEVLRLISESVPMIEPISFNMCEWHDRKRWSSAQDLGLTFLCVQIYEEHFLEELEKGNHHGAMKVLRSLIKPLFPPASVSERLTRLLLCVSAEDVCREAHWPGTSGGARQALVRNIELWFSPKDMLPSDRLDTLLRQALTYQRAQHPYHSSESKDLKPSLLSDYRPMSDTFPQQCTHILQGHTNEVWVAKFSSKGTILATGGKDGRVILWNTENCMEAVASLQHAEPVSCIAWSSDDTKLLVSTEEDVVEWNLADRRANVLAEHTCSITALQWLPIPLPTYSHQEDMYVTGALDHKVHFWSWGGRKEKTLDFFPYRVLGLDVSPNGQYMVILGWNSPPESSQIKMGEELRLEERQGSQASIQRLTDFMRRYSSSARRVRFPPEYQLVQALLGNSSDAEDFEGSNEPVEASSGGHHINMTGPGSSLEGEFDSNDNISDHYVPPSVRSQSPMKSMRVWVWDNIAQAVVQSFDFYNKYNYISFSQDGRHVLLSQAYGPVHMMDIRTGSIIQKFYGRKATSAVLRTAFAYHGDDFVQDIGAYVTSGSDDGQLCIWHRATGQLLQTNCAHPEGRVNDMVWGRGPACMLASCGDDNTVRIWESAKKMPFRPTERTLQSDTPVYHAPEPQGSCAQREFEVHAPLSRKVQSHQTVSMELRRQGRRSLARQWEGLTAHGPHSSDDANPPFLASAPSQGSAHPTGHATLE</sequence>
<dbReference type="InterPro" id="IPR006594">
    <property type="entry name" value="LisH"/>
</dbReference>
<evidence type="ECO:0000313" key="6">
    <source>
        <dbReference type="Proteomes" id="UP000186303"/>
    </source>
</evidence>
<feature type="region of interest" description="Disordered" evidence="4">
    <location>
        <begin position="466"/>
        <end position="515"/>
    </location>
</feature>
<feature type="repeat" description="WD" evidence="3">
    <location>
        <begin position="248"/>
        <end position="283"/>
    </location>
</feature>
<name>A0A1M8A7D3_MALS4</name>
<dbReference type="PANTHER" id="PTHR22838">
    <property type="entry name" value="WD REPEAT PROTEIN 26-RELATED"/>
    <property type="match status" value="1"/>
</dbReference>
<dbReference type="SUPFAM" id="SSF50978">
    <property type="entry name" value="WD40 repeat-like"/>
    <property type="match status" value="1"/>
</dbReference>
<feature type="region of interest" description="Disordered" evidence="4">
    <location>
        <begin position="732"/>
        <end position="769"/>
    </location>
</feature>
<dbReference type="STRING" id="1230383.A0A1M8A7D3"/>
<dbReference type="Pfam" id="PF23627">
    <property type="entry name" value="LisH_WDR26"/>
    <property type="match status" value="1"/>
</dbReference>
<accession>A0A1M8A7D3</accession>
<dbReference type="InterPro" id="IPR019775">
    <property type="entry name" value="WD40_repeat_CS"/>
</dbReference>
<dbReference type="OrthoDB" id="972532at2759"/>
<evidence type="ECO:0000256" key="3">
    <source>
        <dbReference type="PROSITE-ProRule" id="PRU00221"/>
    </source>
</evidence>
<dbReference type="EMBL" id="LT671824">
    <property type="protein sequence ID" value="SHO78385.1"/>
    <property type="molecule type" value="Genomic_DNA"/>
</dbReference>
<protein>
    <submittedName>
        <fullName evidence="5">Similar to S.cerevisiae protein GID7 (Subunit of GID Complex that binds directly to central component Vid30p)</fullName>
    </submittedName>
</protein>
<dbReference type="PANTHER" id="PTHR22838:SF0">
    <property type="entry name" value="WD REPEAT-CONTAINING PROTEIN 26"/>
    <property type="match status" value="1"/>
</dbReference>
<dbReference type="PROSITE" id="PS00678">
    <property type="entry name" value="WD_REPEATS_1"/>
    <property type="match status" value="1"/>
</dbReference>
<gene>
    <name evidence="5" type="ORF">MSYG_2728</name>
</gene>
<proteinExistence type="predicted"/>
<dbReference type="SMART" id="SM00667">
    <property type="entry name" value="LisH"/>
    <property type="match status" value="1"/>
</dbReference>
<evidence type="ECO:0000256" key="1">
    <source>
        <dbReference type="ARBA" id="ARBA00022574"/>
    </source>
</evidence>
<dbReference type="PROSITE" id="PS50294">
    <property type="entry name" value="WD_REPEATS_REGION"/>
    <property type="match status" value="1"/>
</dbReference>
<reference evidence="6" key="1">
    <citation type="journal article" date="2017" name="Nucleic Acids Res.">
        <title>Proteogenomics produces comprehensive and highly accurate protein-coding gene annotation in a complete genome assembly of Malassezia sympodialis.</title>
        <authorList>
            <person name="Zhu Y."/>
            <person name="Engstroem P.G."/>
            <person name="Tellgren-Roth C."/>
            <person name="Baudo C.D."/>
            <person name="Kennell J.C."/>
            <person name="Sun S."/>
            <person name="Billmyre R.B."/>
            <person name="Schroeder M.S."/>
            <person name="Andersson A."/>
            <person name="Holm T."/>
            <person name="Sigurgeirsson B."/>
            <person name="Wu G."/>
            <person name="Sankaranarayanan S.R."/>
            <person name="Siddharthan R."/>
            <person name="Sanyal K."/>
            <person name="Lundeberg J."/>
            <person name="Nystedt B."/>
            <person name="Boekhout T."/>
            <person name="Dawson T.L. Jr."/>
            <person name="Heitman J."/>
            <person name="Scheynius A."/>
            <person name="Lehtioe J."/>
        </authorList>
    </citation>
    <scope>NUCLEOTIDE SEQUENCE [LARGE SCALE GENOMIC DNA]</scope>
    <source>
        <strain evidence="6">ATCC 42132</strain>
    </source>
</reference>
<evidence type="ECO:0000256" key="4">
    <source>
        <dbReference type="SAM" id="MobiDB-lite"/>
    </source>
</evidence>
<dbReference type="InterPro" id="IPR001680">
    <property type="entry name" value="WD40_rpt"/>
</dbReference>
<dbReference type="OMA" id="RIWESAK"/>
<evidence type="ECO:0000256" key="2">
    <source>
        <dbReference type="ARBA" id="ARBA00022737"/>
    </source>
</evidence>
<keyword evidence="2" id="KW-0677">Repeat</keyword>
<dbReference type="InterPro" id="IPR015943">
    <property type="entry name" value="WD40/YVTN_repeat-like_dom_sf"/>
</dbReference>
<dbReference type="InterPro" id="IPR036322">
    <property type="entry name" value="WD40_repeat_dom_sf"/>
</dbReference>
<dbReference type="InterPro" id="IPR051350">
    <property type="entry name" value="WD_repeat-ST_regulator"/>
</dbReference>
<dbReference type="SMART" id="SM00320">
    <property type="entry name" value="WD40"/>
    <property type="match status" value="5"/>
</dbReference>
<keyword evidence="1 3" id="KW-0853">WD repeat</keyword>
<keyword evidence="6" id="KW-1185">Reference proteome</keyword>